<sequence>MLSQAPNNFFNATRNMLVFTFTETDLLNTPLLPSHHSNAGRISYTLRTKKGILGRKITTLSASGGHSTHTLLGGAINWRKKRFEIGGVRRKCSGLKHRTGLFSSSQEWNWSGQHYVIKYSRNQWMATCSSSRDSPSAVFTVRRSHFFRKSEPATIAFSPDLPQDDVVFLILVIIFSEMKRKEDEVAVAEATSNVIGLATN</sequence>
<reference evidence="1" key="1">
    <citation type="submission" date="2020-11" db="EMBL/GenBank/DDBJ databases">
        <authorList>
            <consortium name="DOE Joint Genome Institute"/>
            <person name="Ahrendt S."/>
            <person name="Riley R."/>
            <person name="Andreopoulos W."/>
            <person name="Labutti K."/>
            <person name="Pangilinan J."/>
            <person name="Ruiz-Duenas F.J."/>
            <person name="Barrasa J.M."/>
            <person name="Sanchez-Garcia M."/>
            <person name="Camarero S."/>
            <person name="Miyauchi S."/>
            <person name="Serrano A."/>
            <person name="Linde D."/>
            <person name="Babiker R."/>
            <person name="Drula E."/>
            <person name="Ayuso-Fernandez I."/>
            <person name="Pacheco R."/>
            <person name="Padilla G."/>
            <person name="Ferreira P."/>
            <person name="Barriuso J."/>
            <person name="Kellner H."/>
            <person name="Castanera R."/>
            <person name="Alfaro M."/>
            <person name="Ramirez L."/>
            <person name="Pisabarro A.G."/>
            <person name="Kuo A."/>
            <person name="Tritt A."/>
            <person name="Lipzen A."/>
            <person name="He G."/>
            <person name="Yan M."/>
            <person name="Ng V."/>
            <person name="Cullen D."/>
            <person name="Martin F."/>
            <person name="Rosso M.-N."/>
            <person name="Henrissat B."/>
            <person name="Hibbett D."/>
            <person name="Martinez A.T."/>
            <person name="Grigoriev I.V."/>
        </authorList>
    </citation>
    <scope>NUCLEOTIDE SEQUENCE</scope>
    <source>
        <strain evidence="1">CBS 247.69</strain>
    </source>
</reference>
<evidence type="ECO:0000313" key="2">
    <source>
        <dbReference type="Proteomes" id="UP000807353"/>
    </source>
</evidence>
<comment type="caution">
    <text evidence="1">The sequence shown here is derived from an EMBL/GenBank/DDBJ whole genome shotgun (WGS) entry which is preliminary data.</text>
</comment>
<dbReference type="Proteomes" id="UP000807353">
    <property type="component" value="Unassembled WGS sequence"/>
</dbReference>
<organism evidence="1 2">
    <name type="scientific">Collybia nuda</name>
    <dbReference type="NCBI Taxonomy" id="64659"/>
    <lineage>
        <taxon>Eukaryota</taxon>
        <taxon>Fungi</taxon>
        <taxon>Dikarya</taxon>
        <taxon>Basidiomycota</taxon>
        <taxon>Agaricomycotina</taxon>
        <taxon>Agaricomycetes</taxon>
        <taxon>Agaricomycetidae</taxon>
        <taxon>Agaricales</taxon>
        <taxon>Tricholomatineae</taxon>
        <taxon>Clitocybaceae</taxon>
        <taxon>Collybia</taxon>
    </lineage>
</organism>
<evidence type="ECO:0000313" key="1">
    <source>
        <dbReference type="EMBL" id="KAF9460193.1"/>
    </source>
</evidence>
<dbReference type="EMBL" id="MU150303">
    <property type="protein sequence ID" value="KAF9460193.1"/>
    <property type="molecule type" value="Genomic_DNA"/>
</dbReference>
<proteinExistence type="predicted"/>
<gene>
    <name evidence="1" type="ORF">BDZ94DRAFT_944392</name>
</gene>
<protein>
    <submittedName>
        <fullName evidence="1">Uncharacterized protein</fullName>
    </submittedName>
</protein>
<dbReference type="AlphaFoldDB" id="A0A9P6CGR4"/>
<name>A0A9P6CGR4_9AGAR</name>
<keyword evidence="2" id="KW-1185">Reference proteome</keyword>
<dbReference type="OrthoDB" id="2998550at2759"/>
<accession>A0A9P6CGR4</accession>